<feature type="signal peptide" evidence="2">
    <location>
        <begin position="1"/>
        <end position="26"/>
    </location>
</feature>
<evidence type="ECO:0000313" key="4">
    <source>
        <dbReference type="Proteomes" id="UP000282574"/>
    </source>
</evidence>
<dbReference type="EMBL" id="RSCK01000137">
    <property type="protein sequence ID" value="RUT00889.1"/>
    <property type="molecule type" value="Genomic_DNA"/>
</dbReference>
<organism evidence="3 4">
    <name type="scientific">Chroococcidiopsis cubana SAG 39.79</name>
    <dbReference type="NCBI Taxonomy" id="388085"/>
    <lineage>
        <taxon>Bacteria</taxon>
        <taxon>Bacillati</taxon>
        <taxon>Cyanobacteriota</taxon>
        <taxon>Cyanophyceae</taxon>
        <taxon>Chroococcidiopsidales</taxon>
        <taxon>Chroococcidiopsidaceae</taxon>
        <taxon>Chroococcidiopsis</taxon>
    </lineage>
</organism>
<comment type="caution">
    <text evidence="3">The sequence shown here is derived from an EMBL/GenBank/DDBJ whole genome shotgun (WGS) entry which is preliminary data.</text>
</comment>
<feature type="transmembrane region" description="Helical" evidence="1">
    <location>
        <begin position="90"/>
        <end position="109"/>
    </location>
</feature>
<feature type="chain" id="PRO_5044243837" evidence="2">
    <location>
        <begin position="27"/>
        <end position="137"/>
    </location>
</feature>
<keyword evidence="2" id="KW-0732">Signal</keyword>
<accession>A0AB37U9V1</accession>
<keyword evidence="1" id="KW-1133">Transmembrane helix</keyword>
<dbReference type="Proteomes" id="UP000282574">
    <property type="component" value="Unassembled WGS sequence"/>
</dbReference>
<evidence type="ECO:0000256" key="2">
    <source>
        <dbReference type="SAM" id="SignalP"/>
    </source>
</evidence>
<keyword evidence="1" id="KW-0472">Membrane</keyword>
<name>A0AB37U9V1_9CYAN</name>
<reference evidence="3 4" key="1">
    <citation type="journal article" date="2019" name="Genome Biol. Evol.">
        <title>Day and night: Metabolic profiles and evolutionary relationships of six axenic non-marine cyanobacteria.</title>
        <authorList>
            <person name="Will S.E."/>
            <person name="Henke P."/>
            <person name="Boedeker C."/>
            <person name="Huang S."/>
            <person name="Brinkmann H."/>
            <person name="Rohde M."/>
            <person name="Jarek M."/>
            <person name="Friedl T."/>
            <person name="Seufert S."/>
            <person name="Schumacher M."/>
            <person name="Overmann J."/>
            <person name="Neumann-Schaal M."/>
            <person name="Petersen J."/>
        </authorList>
    </citation>
    <scope>NUCLEOTIDE SEQUENCE [LARGE SCALE GENOMIC DNA]</scope>
    <source>
        <strain evidence="3 4">SAG 39.79</strain>
    </source>
</reference>
<evidence type="ECO:0000313" key="3">
    <source>
        <dbReference type="EMBL" id="RUT00889.1"/>
    </source>
</evidence>
<dbReference type="RefSeq" id="WP_106168353.1">
    <property type="nucleotide sequence ID" value="NZ_JAVKZF010000004.1"/>
</dbReference>
<protein>
    <submittedName>
        <fullName evidence="3">Uncharacterized protein</fullName>
    </submittedName>
</protein>
<keyword evidence="4" id="KW-1185">Reference proteome</keyword>
<sequence>MKFKFKTIAFCLATSALIVPVPKALSAGALHHVKKEEKRLNWVCVQETQNSWKCQFKNSQLKNSQQPKAIDRSKSTLAKSASNSTLQLDMFLLLTFIGSISMGLFLYIWHRNKRIAKQQKIIKFLERCKEISYYQGK</sequence>
<keyword evidence="1" id="KW-0812">Transmembrane</keyword>
<evidence type="ECO:0000256" key="1">
    <source>
        <dbReference type="SAM" id="Phobius"/>
    </source>
</evidence>
<dbReference type="AlphaFoldDB" id="A0AB37U9V1"/>
<gene>
    <name evidence="3" type="ORF">DSM107010_66910</name>
</gene>
<proteinExistence type="predicted"/>